<dbReference type="RefSeq" id="WP_149504618.1">
    <property type="nucleotide sequence ID" value="NZ_CP035708.1"/>
</dbReference>
<evidence type="ECO:0000256" key="6">
    <source>
        <dbReference type="RuleBase" id="RU003983"/>
    </source>
</evidence>
<keyword evidence="4 6" id="KW-0862">Zinc</keyword>
<dbReference type="GO" id="GO:0046872">
    <property type="term" value="F:metal ion binding"/>
    <property type="evidence" value="ECO:0007669"/>
    <property type="project" value="UniProtKB-KW"/>
</dbReference>
<evidence type="ECO:0000313" key="10">
    <source>
        <dbReference type="EMBL" id="QEN01965.1"/>
    </source>
</evidence>
<evidence type="ECO:0000256" key="2">
    <source>
        <dbReference type="ARBA" id="ARBA00022723"/>
    </source>
</evidence>
<feature type="domain" description="Peptidase M48" evidence="8">
    <location>
        <begin position="165"/>
        <end position="219"/>
    </location>
</feature>
<evidence type="ECO:0000256" key="1">
    <source>
        <dbReference type="ARBA" id="ARBA00022670"/>
    </source>
</evidence>
<dbReference type="KEGG" id="snn:EWH46_15100"/>
<evidence type="ECO:0000313" key="11">
    <source>
        <dbReference type="Proteomes" id="UP000323522"/>
    </source>
</evidence>
<evidence type="ECO:0000256" key="3">
    <source>
        <dbReference type="ARBA" id="ARBA00022801"/>
    </source>
</evidence>
<keyword evidence="1 6" id="KW-0645">Protease</keyword>
<evidence type="ECO:0000256" key="5">
    <source>
        <dbReference type="ARBA" id="ARBA00023049"/>
    </source>
</evidence>
<evidence type="ECO:0000256" key="7">
    <source>
        <dbReference type="SAM" id="MobiDB-lite"/>
    </source>
</evidence>
<dbReference type="InterPro" id="IPR001915">
    <property type="entry name" value="Peptidase_M48"/>
</dbReference>
<keyword evidence="12" id="KW-1185">Reference proteome</keyword>
<organism evidence="10 11">
    <name type="scientific">Sphaerotilus sulfidivorans</name>
    <dbReference type="NCBI Taxonomy" id="639200"/>
    <lineage>
        <taxon>Bacteria</taxon>
        <taxon>Pseudomonadati</taxon>
        <taxon>Pseudomonadota</taxon>
        <taxon>Betaproteobacteria</taxon>
        <taxon>Burkholderiales</taxon>
        <taxon>Sphaerotilaceae</taxon>
        <taxon>Sphaerotilus</taxon>
    </lineage>
</organism>
<evidence type="ECO:0000313" key="9">
    <source>
        <dbReference type="EMBL" id="MET3605098.1"/>
    </source>
</evidence>
<sequence>MGAKTRESGPKEYDMRRITLTLALLGALLASTARAETITEVLERSQLSRLDGRVAAPADSERAARVRASFARLVALAPPAHPVELRVMQGGVQAEAMLGRLLVVGEAVGDLPEGERLMLLSHEYGHLVLGHWDRLVGLYRHHIPGEVRPDTTDPVAQALGRDGAELSHRQEFEADAFGFRLAQQLGVGLDEALSLLMRRPAASDTPTHPATRRRIAQLRMLQAREAGSDPAPLRGATTAAAPAATQP</sequence>
<accession>A0A5C1Q1T8</accession>
<feature type="compositionally biased region" description="Low complexity" evidence="7">
    <location>
        <begin position="230"/>
        <end position="247"/>
    </location>
</feature>
<dbReference type="Proteomes" id="UP001549111">
    <property type="component" value="Unassembled WGS sequence"/>
</dbReference>
<evidence type="ECO:0000313" key="12">
    <source>
        <dbReference type="Proteomes" id="UP001549111"/>
    </source>
</evidence>
<feature type="region of interest" description="Disordered" evidence="7">
    <location>
        <begin position="225"/>
        <end position="247"/>
    </location>
</feature>
<keyword evidence="2" id="KW-0479">Metal-binding</keyword>
<dbReference type="Pfam" id="PF01435">
    <property type="entry name" value="Peptidase_M48"/>
    <property type="match status" value="1"/>
</dbReference>
<reference evidence="10 11" key="1">
    <citation type="submission" date="2019-02" db="EMBL/GenBank/DDBJ databases">
        <title>Complete Genome Sequence and Methylome Analysis of Sphaerotilus natans subsp. sulfidivorans D-507.</title>
        <authorList>
            <person name="Fomenkov A."/>
            <person name="Gridneva E."/>
            <person name="Smolyakov D."/>
            <person name="Dubinina G."/>
            <person name="Vincze T."/>
            <person name="Grabovich M."/>
            <person name="Roberts R.J."/>
        </authorList>
    </citation>
    <scope>NUCLEOTIDE SEQUENCE [LARGE SCALE GENOMIC DNA]</scope>
    <source>
        <strain evidence="10 11">D-507</strain>
    </source>
</reference>
<dbReference type="OrthoDB" id="9126722at2"/>
<dbReference type="AlphaFoldDB" id="A0A5C1Q1T8"/>
<comment type="similarity">
    <text evidence="6">Belongs to the peptidase M48 family.</text>
</comment>
<protein>
    <submittedName>
        <fullName evidence="9">Zn-dependent protease</fullName>
    </submittedName>
</protein>
<evidence type="ECO:0000256" key="4">
    <source>
        <dbReference type="ARBA" id="ARBA00022833"/>
    </source>
</evidence>
<keyword evidence="3 6" id="KW-0378">Hydrolase</keyword>
<dbReference type="GO" id="GO:0004222">
    <property type="term" value="F:metalloendopeptidase activity"/>
    <property type="evidence" value="ECO:0007669"/>
    <property type="project" value="InterPro"/>
</dbReference>
<dbReference type="EMBL" id="JBEPLS010000012">
    <property type="protein sequence ID" value="MET3605098.1"/>
    <property type="molecule type" value="Genomic_DNA"/>
</dbReference>
<evidence type="ECO:0000259" key="8">
    <source>
        <dbReference type="Pfam" id="PF01435"/>
    </source>
</evidence>
<gene>
    <name evidence="9" type="ORF">ABIC99_002923</name>
    <name evidence="10" type="ORF">EWH46_15100</name>
</gene>
<comment type="cofactor">
    <cofactor evidence="6">
        <name>Zn(2+)</name>
        <dbReference type="ChEBI" id="CHEBI:29105"/>
    </cofactor>
    <text evidence="6">Binds 1 zinc ion per subunit.</text>
</comment>
<reference evidence="9 12" key="2">
    <citation type="submission" date="2024-06" db="EMBL/GenBank/DDBJ databases">
        <title>Genomic Encyclopedia of Type Strains, Phase IV (KMG-IV): sequencing the most valuable type-strain genomes for metagenomic binning, comparative biology and taxonomic classification.</title>
        <authorList>
            <person name="Goeker M."/>
        </authorList>
    </citation>
    <scope>NUCLEOTIDE SEQUENCE [LARGE SCALE GENOMIC DNA]</scope>
    <source>
        <strain evidence="9 12">D-501</strain>
    </source>
</reference>
<keyword evidence="5 6" id="KW-0482">Metalloprotease</keyword>
<dbReference type="EMBL" id="CP035708">
    <property type="protein sequence ID" value="QEN01965.1"/>
    <property type="molecule type" value="Genomic_DNA"/>
</dbReference>
<dbReference type="Proteomes" id="UP000323522">
    <property type="component" value="Chromosome"/>
</dbReference>
<proteinExistence type="inferred from homology"/>
<dbReference type="GO" id="GO:0006508">
    <property type="term" value="P:proteolysis"/>
    <property type="evidence" value="ECO:0007669"/>
    <property type="project" value="UniProtKB-KW"/>
</dbReference>
<name>A0A5C1Q1T8_9BURK</name>